<keyword evidence="4 6" id="KW-0378">Hydrolase</keyword>
<comment type="cofactor">
    <cofactor evidence="1 6">
        <name>a divalent metal cation</name>
        <dbReference type="ChEBI" id="CHEBI:60240"/>
    </cofactor>
</comment>
<comment type="subcellular location">
    <subcellularLocation>
        <location evidence="2 6">Cytoplasm</location>
    </subcellularLocation>
</comment>
<dbReference type="FunFam" id="3.90.950.10:FF:000005">
    <property type="entry name" value="7-methyl-GTP pyrophosphatase"/>
    <property type="match status" value="1"/>
</dbReference>
<evidence type="ECO:0000256" key="4">
    <source>
        <dbReference type="ARBA" id="ARBA00022801"/>
    </source>
</evidence>
<dbReference type="GO" id="GO:0009117">
    <property type="term" value="P:nucleotide metabolic process"/>
    <property type="evidence" value="ECO:0007669"/>
    <property type="project" value="UniProtKB-KW"/>
</dbReference>
<dbReference type="Proteomes" id="UP000282028">
    <property type="component" value="Unassembled WGS sequence"/>
</dbReference>
<evidence type="ECO:0000313" key="8">
    <source>
        <dbReference type="Proteomes" id="UP000282028"/>
    </source>
</evidence>
<dbReference type="AlphaFoldDB" id="A0A3M8C5E8"/>
<comment type="catalytic activity">
    <reaction evidence="6">
        <text>UTP + H2O = UMP + diphosphate + H(+)</text>
        <dbReference type="Rhea" id="RHEA:29395"/>
        <dbReference type="ChEBI" id="CHEBI:15377"/>
        <dbReference type="ChEBI" id="CHEBI:15378"/>
        <dbReference type="ChEBI" id="CHEBI:33019"/>
        <dbReference type="ChEBI" id="CHEBI:46398"/>
        <dbReference type="ChEBI" id="CHEBI:57865"/>
        <dbReference type="EC" id="3.6.1.9"/>
    </reaction>
</comment>
<dbReference type="GO" id="GO:0005737">
    <property type="term" value="C:cytoplasm"/>
    <property type="evidence" value="ECO:0007669"/>
    <property type="project" value="UniProtKB-SubCell"/>
</dbReference>
<protein>
    <recommendedName>
        <fullName evidence="6">dTTP/UTP pyrophosphatase</fullName>
        <shortName evidence="6">dTTPase/UTPase</shortName>
        <ecNumber evidence="6">3.6.1.9</ecNumber>
    </recommendedName>
    <alternativeName>
        <fullName evidence="6">Nucleoside triphosphate pyrophosphatase</fullName>
    </alternativeName>
    <alternativeName>
        <fullName evidence="6">Nucleotide pyrophosphatase</fullName>
        <shortName evidence="6">Nucleotide PPase</shortName>
    </alternativeName>
</protein>
<dbReference type="PANTHER" id="PTHR43213:SF5">
    <property type="entry name" value="BIFUNCTIONAL DTTP_UTP PYROPHOSPHATASE_METHYLTRANSFERASE PROTEIN-RELATED"/>
    <property type="match status" value="1"/>
</dbReference>
<keyword evidence="5 6" id="KW-0546">Nucleotide metabolism</keyword>
<dbReference type="CDD" id="cd00555">
    <property type="entry name" value="Maf"/>
    <property type="match status" value="1"/>
</dbReference>
<evidence type="ECO:0000256" key="5">
    <source>
        <dbReference type="ARBA" id="ARBA00023080"/>
    </source>
</evidence>
<dbReference type="PIRSF" id="PIRSF006305">
    <property type="entry name" value="Maf"/>
    <property type="match status" value="1"/>
</dbReference>
<dbReference type="Gene3D" id="3.90.950.10">
    <property type="match status" value="1"/>
</dbReference>
<comment type="caution">
    <text evidence="6">Lacks conserved residue(s) required for the propagation of feature annotation.</text>
</comment>
<evidence type="ECO:0000256" key="2">
    <source>
        <dbReference type="ARBA" id="ARBA00004496"/>
    </source>
</evidence>
<keyword evidence="8" id="KW-1185">Reference proteome</keyword>
<dbReference type="PANTHER" id="PTHR43213">
    <property type="entry name" value="BIFUNCTIONAL DTTP/UTP PYROPHOSPHATASE/METHYLTRANSFERASE PROTEIN-RELATED"/>
    <property type="match status" value="1"/>
</dbReference>
<organism evidence="7 8">
    <name type="scientific">Brevibacillus invocatus</name>
    <dbReference type="NCBI Taxonomy" id="173959"/>
    <lineage>
        <taxon>Bacteria</taxon>
        <taxon>Bacillati</taxon>
        <taxon>Bacillota</taxon>
        <taxon>Bacilli</taxon>
        <taxon>Bacillales</taxon>
        <taxon>Paenibacillaceae</taxon>
        <taxon>Brevibacillus</taxon>
    </lineage>
</organism>
<comment type="function">
    <text evidence="6">Nucleoside triphosphate pyrophosphatase that hydrolyzes dTTP and UTP. May have a dual role in cell division arrest and in preventing the incorporation of modified nucleotides into cellular nucleic acids.</text>
</comment>
<feature type="site" description="Important for substrate specificity" evidence="6">
    <location>
        <position position="15"/>
    </location>
</feature>
<accession>A0A3M8C5E8</accession>
<evidence type="ECO:0000256" key="1">
    <source>
        <dbReference type="ARBA" id="ARBA00001968"/>
    </source>
</evidence>
<dbReference type="SUPFAM" id="SSF52972">
    <property type="entry name" value="ITPase-like"/>
    <property type="match status" value="1"/>
</dbReference>
<feature type="site" description="Important for substrate specificity" evidence="6">
    <location>
        <position position="157"/>
    </location>
</feature>
<dbReference type="EMBL" id="RHHR01000035">
    <property type="protein sequence ID" value="RNB70135.1"/>
    <property type="molecule type" value="Genomic_DNA"/>
</dbReference>
<dbReference type="Pfam" id="PF02545">
    <property type="entry name" value="Maf"/>
    <property type="match status" value="1"/>
</dbReference>
<dbReference type="GO" id="GO:0036218">
    <property type="term" value="F:dTTP diphosphatase activity"/>
    <property type="evidence" value="ECO:0007669"/>
    <property type="project" value="RHEA"/>
</dbReference>
<dbReference type="EC" id="3.6.1.9" evidence="6"/>
<gene>
    <name evidence="7" type="ORF">EDM52_17985</name>
</gene>
<evidence type="ECO:0000256" key="3">
    <source>
        <dbReference type="ARBA" id="ARBA00022490"/>
    </source>
</evidence>
<comment type="catalytic activity">
    <reaction evidence="6">
        <text>dTTP + H2O = dTMP + diphosphate + H(+)</text>
        <dbReference type="Rhea" id="RHEA:28534"/>
        <dbReference type="ChEBI" id="CHEBI:15377"/>
        <dbReference type="ChEBI" id="CHEBI:15378"/>
        <dbReference type="ChEBI" id="CHEBI:33019"/>
        <dbReference type="ChEBI" id="CHEBI:37568"/>
        <dbReference type="ChEBI" id="CHEBI:63528"/>
        <dbReference type="EC" id="3.6.1.9"/>
    </reaction>
</comment>
<evidence type="ECO:0000313" key="7">
    <source>
        <dbReference type="EMBL" id="RNB70135.1"/>
    </source>
</evidence>
<comment type="similarity">
    <text evidence="6">Belongs to the Maf family. YhdE subfamily.</text>
</comment>
<keyword evidence="3 6" id="KW-0963">Cytoplasm</keyword>
<name>A0A3M8C5E8_9BACL</name>
<dbReference type="NCBIfam" id="TIGR00172">
    <property type="entry name" value="maf"/>
    <property type="match status" value="1"/>
</dbReference>
<dbReference type="InterPro" id="IPR029001">
    <property type="entry name" value="ITPase-like_fam"/>
</dbReference>
<dbReference type="HAMAP" id="MF_00528">
    <property type="entry name" value="Maf"/>
    <property type="match status" value="1"/>
</dbReference>
<proteinExistence type="inferred from homology"/>
<dbReference type="InterPro" id="IPR003697">
    <property type="entry name" value="Maf-like"/>
</dbReference>
<sequence>MHTDKTLILASSSPRRKELLQTLGLTFTIQTSDVDETTSPGLSPQEVVEELALRKAKEVACRLNEGIVLGSDTIVVLNEDILGKPVDETDAYRMLYALQGCEHTVYSGVALIDAATGMSEVSYSRTQVRIRPLTSEEIHAYIATREPMDKAGSYAIQGIGSTLVEGIDGDYFTVVGLPLCLTAAMLARFGIKVL</sequence>
<reference evidence="7 8" key="1">
    <citation type="submission" date="2018-10" db="EMBL/GenBank/DDBJ databases">
        <title>Phylogenomics of Brevibacillus.</title>
        <authorList>
            <person name="Dunlap C."/>
        </authorList>
    </citation>
    <scope>NUCLEOTIDE SEQUENCE [LARGE SCALE GENOMIC DNA]</scope>
    <source>
        <strain evidence="7 8">JCM 12215</strain>
    </source>
</reference>
<dbReference type="OrthoDB" id="9807767at2"/>
<dbReference type="RefSeq" id="WP_122910332.1">
    <property type="nucleotide sequence ID" value="NZ_CBCSBE010000020.1"/>
</dbReference>
<evidence type="ECO:0000256" key="6">
    <source>
        <dbReference type="HAMAP-Rule" id="MF_00528"/>
    </source>
</evidence>
<dbReference type="GO" id="GO:0036221">
    <property type="term" value="F:UTP diphosphatase activity"/>
    <property type="evidence" value="ECO:0007669"/>
    <property type="project" value="RHEA"/>
</dbReference>
<feature type="active site" description="Proton acceptor" evidence="6">
    <location>
        <position position="72"/>
    </location>
</feature>
<comment type="caution">
    <text evidence="7">The sequence shown here is derived from an EMBL/GenBank/DDBJ whole genome shotgun (WGS) entry which is preliminary data.</text>
</comment>
<feature type="site" description="Important for substrate specificity" evidence="6">
    <location>
        <position position="73"/>
    </location>
</feature>